<organism evidence="2 3">
    <name type="scientific">Nocardioides nanhaiensis</name>
    <dbReference type="NCBI Taxonomy" id="1476871"/>
    <lineage>
        <taxon>Bacteria</taxon>
        <taxon>Bacillati</taxon>
        <taxon>Actinomycetota</taxon>
        <taxon>Actinomycetes</taxon>
        <taxon>Propionibacteriales</taxon>
        <taxon>Nocardioidaceae</taxon>
        <taxon>Nocardioides</taxon>
    </lineage>
</organism>
<keyword evidence="3" id="KW-1185">Reference proteome</keyword>
<comment type="caution">
    <text evidence="2">The sequence shown here is derived from an EMBL/GenBank/DDBJ whole genome shotgun (WGS) entry which is preliminary data.</text>
</comment>
<sequence length="89" mass="10029">MTIIVDPPNAAGHGRLWSHLASDSSFEELHAFARDLGIPERGFDRDHYDVPSEWYDQVVALGAEPVSSRELVARLHAAGLRRRKKPRAR</sequence>
<feature type="domain" description="DUF4031" evidence="1">
    <location>
        <begin position="3"/>
        <end position="77"/>
    </location>
</feature>
<name>A0ABP8VYA6_9ACTN</name>
<proteinExistence type="predicted"/>
<accession>A0ABP8VYA6</accession>
<evidence type="ECO:0000313" key="3">
    <source>
        <dbReference type="Proteomes" id="UP001500621"/>
    </source>
</evidence>
<dbReference type="EMBL" id="BAABIM010000001">
    <property type="protein sequence ID" value="GAA4673933.1"/>
    <property type="molecule type" value="Genomic_DNA"/>
</dbReference>
<evidence type="ECO:0000259" key="1">
    <source>
        <dbReference type="Pfam" id="PF13223"/>
    </source>
</evidence>
<dbReference type="RefSeq" id="WP_345263025.1">
    <property type="nucleotide sequence ID" value="NZ_BAABIM010000001.1"/>
</dbReference>
<protein>
    <submittedName>
        <fullName evidence="2">DUF4031 domain-containing protein</fullName>
    </submittedName>
</protein>
<dbReference type="Pfam" id="PF13223">
    <property type="entry name" value="DUF4031"/>
    <property type="match status" value="1"/>
</dbReference>
<gene>
    <name evidence="2" type="ORF">GCM10023226_08800</name>
</gene>
<dbReference type="InterPro" id="IPR025109">
    <property type="entry name" value="DUF4031"/>
</dbReference>
<reference evidence="3" key="1">
    <citation type="journal article" date="2019" name="Int. J. Syst. Evol. Microbiol.">
        <title>The Global Catalogue of Microorganisms (GCM) 10K type strain sequencing project: providing services to taxonomists for standard genome sequencing and annotation.</title>
        <authorList>
            <consortium name="The Broad Institute Genomics Platform"/>
            <consortium name="The Broad Institute Genome Sequencing Center for Infectious Disease"/>
            <person name="Wu L."/>
            <person name="Ma J."/>
        </authorList>
    </citation>
    <scope>NUCLEOTIDE SEQUENCE [LARGE SCALE GENOMIC DNA]</scope>
    <source>
        <strain evidence="3">JCM 18127</strain>
    </source>
</reference>
<evidence type="ECO:0000313" key="2">
    <source>
        <dbReference type="EMBL" id="GAA4673933.1"/>
    </source>
</evidence>
<dbReference type="Proteomes" id="UP001500621">
    <property type="component" value="Unassembled WGS sequence"/>
</dbReference>